<dbReference type="InterPro" id="IPR024075">
    <property type="entry name" value="DNA-dir_RNA_pol_helix_hairp_sf"/>
</dbReference>
<dbReference type="PANTHER" id="PTHR10102:SF0">
    <property type="entry name" value="DNA-DIRECTED RNA POLYMERASE, MITOCHONDRIAL"/>
    <property type="match status" value="1"/>
</dbReference>
<dbReference type="GO" id="GO:0003899">
    <property type="term" value="F:DNA-directed RNA polymerase activity"/>
    <property type="evidence" value="ECO:0007669"/>
    <property type="project" value="UniProtKB-EC"/>
</dbReference>
<feature type="domain" description="DNA-directed RNA polymerase N-terminal" evidence="11">
    <location>
        <begin position="370"/>
        <end position="681"/>
    </location>
</feature>
<comment type="similarity">
    <text evidence="2 10">Belongs to the phage and mitochondrial RNA polymerase family.</text>
</comment>
<dbReference type="Pfam" id="PF00940">
    <property type="entry name" value="RNA_pol"/>
    <property type="match status" value="1"/>
</dbReference>
<keyword evidence="4 10" id="KW-0808">Transferase</keyword>
<comment type="function">
    <text evidence="10">DNA-dependent RNA polymerase catalyzes the transcription of DNA into RNA using the four ribonucleoside triphosphates as substrates.</text>
</comment>
<keyword evidence="13" id="KW-1185">Reference proteome</keyword>
<name>A0A8H7ZLG9_9ASCO</name>
<evidence type="ECO:0000256" key="3">
    <source>
        <dbReference type="ARBA" id="ARBA00022478"/>
    </source>
</evidence>
<keyword evidence="6" id="KW-0809">Transit peptide</keyword>
<dbReference type="Gene3D" id="1.10.287.260">
    <property type="match status" value="1"/>
</dbReference>
<dbReference type="InterPro" id="IPR037159">
    <property type="entry name" value="RNA_POL_N_sf"/>
</dbReference>
<accession>A0A8H7ZLG9</accession>
<evidence type="ECO:0000259" key="11">
    <source>
        <dbReference type="SMART" id="SM01311"/>
    </source>
</evidence>
<dbReference type="OrthoDB" id="276422at2759"/>
<dbReference type="FunFam" id="1.10.1320.10:FF:000005">
    <property type="entry name" value="DNA-directed RNA polymerase"/>
    <property type="match status" value="1"/>
</dbReference>
<dbReference type="Gene3D" id="1.10.1320.10">
    <property type="entry name" value="DNA-directed RNA polymerase, N-terminal domain"/>
    <property type="match status" value="1"/>
</dbReference>
<evidence type="ECO:0000256" key="9">
    <source>
        <dbReference type="ARBA" id="ARBA00048552"/>
    </source>
</evidence>
<comment type="catalytic activity">
    <reaction evidence="9 10">
        <text>RNA(n) + a ribonucleoside 5'-triphosphate = RNA(n+1) + diphosphate</text>
        <dbReference type="Rhea" id="RHEA:21248"/>
        <dbReference type="Rhea" id="RHEA-COMP:14527"/>
        <dbReference type="Rhea" id="RHEA-COMP:17342"/>
        <dbReference type="ChEBI" id="CHEBI:33019"/>
        <dbReference type="ChEBI" id="CHEBI:61557"/>
        <dbReference type="ChEBI" id="CHEBI:140395"/>
        <dbReference type="EC" id="2.7.7.6"/>
    </reaction>
</comment>
<dbReference type="Proteomes" id="UP000669133">
    <property type="component" value="Unassembled WGS sequence"/>
</dbReference>
<dbReference type="GeneID" id="93649463"/>
<dbReference type="Gene3D" id="1.10.287.280">
    <property type="match status" value="1"/>
</dbReference>
<evidence type="ECO:0000256" key="7">
    <source>
        <dbReference type="ARBA" id="ARBA00023128"/>
    </source>
</evidence>
<dbReference type="GO" id="GO:0006390">
    <property type="term" value="P:mitochondrial transcription"/>
    <property type="evidence" value="ECO:0007669"/>
    <property type="project" value="TreeGrafter"/>
</dbReference>
<dbReference type="SUPFAM" id="SSF56672">
    <property type="entry name" value="DNA/RNA polymerases"/>
    <property type="match status" value="1"/>
</dbReference>
<dbReference type="GO" id="GO:0034245">
    <property type="term" value="C:mitochondrial DNA-directed RNA polymerase complex"/>
    <property type="evidence" value="ECO:0007669"/>
    <property type="project" value="TreeGrafter"/>
</dbReference>
<dbReference type="PROSITE" id="PS00489">
    <property type="entry name" value="RNA_POL_PHAGE_2"/>
    <property type="match status" value="1"/>
</dbReference>
<dbReference type="FunFam" id="1.10.287.280:FF:000001">
    <property type="entry name" value="DNA-directed RNA polymerase"/>
    <property type="match status" value="1"/>
</dbReference>
<dbReference type="InterPro" id="IPR046950">
    <property type="entry name" value="DNA-dir_Rpol_C_phage-type"/>
</dbReference>
<evidence type="ECO:0000256" key="5">
    <source>
        <dbReference type="ARBA" id="ARBA00022695"/>
    </source>
</evidence>
<evidence type="ECO:0000313" key="12">
    <source>
        <dbReference type="EMBL" id="KAG5421742.1"/>
    </source>
</evidence>
<evidence type="ECO:0000256" key="1">
    <source>
        <dbReference type="ARBA" id="ARBA00004173"/>
    </source>
</evidence>
<dbReference type="InterPro" id="IPR043502">
    <property type="entry name" value="DNA/RNA_pol_sf"/>
</dbReference>
<dbReference type="SMART" id="SM01311">
    <property type="entry name" value="RPOL_N"/>
    <property type="match status" value="1"/>
</dbReference>
<dbReference type="Gene3D" id="1.10.150.20">
    <property type="entry name" value="5' to 3' exonuclease, C-terminal subdomain"/>
    <property type="match status" value="1"/>
</dbReference>
<dbReference type="InterPro" id="IPR029262">
    <property type="entry name" value="RPOL_N"/>
</dbReference>
<dbReference type="InterPro" id="IPR002092">
    <property type="entry name" value="DNA-dir_Rpol_phage-type"/>
</dbReference>
<protein>
    <recommendedName>
        <fullName evidence="10">DNA-directed RNA polymerase</fullName>
        <ecNumber evidence="10">2.7.7.6</ecNumber>
    </recommendedName>
</protein>
<keyword evidence="3 10" id="KW-0240">DNA-directed RNA polymerase</keyword>
<dbReference type="GO" id="GO:0001018">
    <property type="term" value="F:mitochondrial promoter sequence-specific DNA binding"/>
    <property type="evidence" value="ECO:0007669"/>
    <property type="project" value="TreeGrafter"/>
</dbReference>
<keyword evidence="5 10" id="KW-0548">Nucleotidyltransferase</keyword>
<dbReference type="FunFam" id="1.10.150.20:FF:000041">
    <property type="entry name" value="DNA-directed RNA polymerase"/>
    <property type="match status" value="1"/>
</dbReference>
<dbReference type="Pfam" id="PF14700">
    <property type="entry name" value="RPOL_N"/>
    <property type="match status" value="1"/>
</dbReference>
<comment type="caution">
    <text evidence="12">The sequence shown here is derived from an EMBL/GenBank/DDBJ whole genome shotgun (WGS) entry which is preliminary data.</text>
</comment>
<organism evidence="12 13">
    <name type="scientific">Candida metapsilosis</name>
    <dbReference type="NCBI Taxonomy" id="273372"/>
    <lineage>
        <taxon>Eukaryota</taxon>
        <taxon>Fungi</taxon>
        <taxon>Dikarya</taxon>
        <taxon>Ascomycota</taxon>
        <taxon>Saccharomycotina</taxon>
        <taxon>Pichiomycetes</taxon>
        <taxon>Debaryomycetaceae</taxon>
        <taxon>Candida/Lodderomyces clade</taxon>
        <taxon>Candida</taxon>
    </lineage>
</organism>
<sequence>MLSLNRSVLQKCFKAKLQLRSGNCIREHTSIATTAGASSIPTSSPFTTRFLEPLKEINHARGIQPRTGANRITSSSYLDLIPDKYEIDESDRESKHFTSKSDDVTRKPYEREINYLRNMLESFSAESYFERTFQILKSLSKLVNQEELTQFGNRSLEAITRDPTMKPESVKTIVKQMEEFCNFKPDERTEAIVLKSLVQNGGDLNEYFAYLKDRRTIKRILRNTDVIGAENMFKIFDSNEIDISCVPIELVEVYKNYKLNQQDGEVVEDTIKLQKNIEINALDKEHLDELLPVDSFGLKVVRHSLLGLKPNPELAVHFANEIEEIVADLDEATKQDVKDGKLNYYDIYKRLQTDEQRTKYNEALEAFNLERQRQIEIRGIEGAKEKWKHDFEEAQKRGDFNLNKSMNAQCYDWYQKLIPLIEKEHELCKALLRDEKIDVKDDTTTAKERAFYAPFLIKIGAEKAAVITILELLKLNASGSHNGGMRAVKAVGSVGRAIELEYRSNNLADQEYKMSMSRKVAGSSQMKKIVRRSIDSSDENDPEWDQATRSRVGGVLVSFLMAIAKVRVRKQTPNGLIQDYHPAFFHSMQFIGGQRFGVIKIHNEIAKNLSGTSFMESIQPQSLPMLVKPRPWESFYGGVGLYSKSALVRMKDAPETEAYVKAAAKRGNLQEVFDGLNVLGTTAWTINKKVFDVISHYWNKGDEFLTIPPVLESARFPPKLSPDADPSERFDHTRATIKAVREFTSSRSQRCDYNYKLEIARGFIGEKLYFPHNLDFRGRAYPISPHLNHLGGDLTRSLFLFWEGKELGDRGLEWLKVQLANVYGVDKAPISERIQFATDHIEDAIKSAEDPLNYKWWTKAEKPWQALSVCFELAEAYKLPDPTKFVSYLPVHQDGTCNGLQHYAALGGDIEGANQVNLNPADRPQDVYTFVSKLVQNRVDADAEKGDEIAIFFQDKIKRKVVKQTVMTNVYGVTFVGALAQIKKQVAQHFGEDQDGHIYTKYLTKQVFASIRELFENAHLIQDWLGEAAKRISKSVSLDYGDVSNTEAELHSSAVIWTTPLGLPCVQPYRVNKHHSVKTSVQDVLILNPSGTSTIDSRKQQAGFPPNFIHSLDATHMLMTATKCGESGLQFASVHDSFWTHAANIDTMNAILRDQFVRLHTQNLVQILRDEFVERYKRSYQVLHIPLTHELTHKIKAIKKQWATSIKRAVTITDELYMERKRLEMLESNNPEEVEAAKRMETTISVVEGYNPYEFCQQVKLKTFDILVPLQFPEVPPKGQFDVRKVKDSHYFFS</sequence>
<evidence type="ECO:0000256" key="6">
    <source>
        <dbReference type="ARBA" id="ARBA00022946"/>
    </source>
</evidence>
<proteinExistence type="inferred from homology"/>
<evidence type="ECO:0000256" key="2">
    <source>
        <dbReference type="ARBA" id="ARBA00009493"/>
    </source>
</evidence>
<dbReference type="PROSITE" id="PS00900">
    <property type="entry name" value="RNA_POL_PHAGE_1"/>
    <property type="match status" value="1"/>
</dbReference>
<evidence type="ECO:0000256" key="4">
    <source>
        <dbReference type="ARBA" id="ARBA00022679"/>
    </source>
</evidence>
<keyword evidence="7" id="KW-0496">Mitochondrion</keyword>
<dbReference type="EMBL" id="JAEOAQ010000001">
    <property type="protein sequence ID" value="KAG5421742.1"/>
    <property type="molecule type" value="Genomic_DNA"/>
</dbReference>
<comment type="subcellular location">
    <subcellularLocation>
        <location evidence="1">Mitochondrion</location>
    </subcellularLocation>
</comment>
<dbReference type="EC" id="2.7.7.6" evidence="10"/>
<dbReference type="PANTHER" id="PTHR10102">
    <property type="entry name" value="DNA-DIRECTED RNA POLYMERASE, MITOCHONDRIAL"/>
    <property type="match status" value="1"/>
</dbReference>
<evidence type="ECO:0000256" key="8">
    <source>
        <dbReference type="ARBA" id="ARBA00023163"/>
    </source>
</evidence>
<evidence type="ECO:0000256" key="10">
    <source>
        <dbReference type="RuleBase" id="RU003805"/>
    </source>
</evidence>
<evidence type="ECO:0000313" key="13">
    <source>
        <dbReference type="Proteomes" id="UP000669133"/>
    </source>
</evidence>
<reference evidence="12 13" key="1">
    <citation type="submission" date="2020-12" db="EMBL/GenBank/DDBJ databases">
        <title>Effect of drift, selection, and recombination on the evolution of hybrid genomes in Candida yeast pathogens.</title>
        <authorList>
            <person name="Mixao V."/>
            <person name="Ksiezopolska E."/>
            <person name="Saus E."/>
            <person name="Boekhout T."/>
            <person name="Gacser A."/>
            <person name="Gabaldon T."/>
        </authorList>
    </citation>
    <scope>NUCLEOTIDE SEQUENCE [LARGE SCALE GENOMIC DNA]</scope>
    <source>
        <strain evidence="12 13">BP57</strain>
    </source>
</reference>
<dbReference type="RefSeq" id="XP_067550858.1">
    <property type="nucleotide sequence ID" value="XM_067695241.1"/>
</dbReference>
<keyword evidence="8 10" id="KW-0804">Transcription</keyword>
<gene>
    <name evidence="12" type="ORF">I9W82_000834</name>
</gene>